<feature type="chain" id="PRO_5002994047" evidence="6">
    <location>
        <begin position="31"/>
        <end position="320"/>
    </location>
</feature>
<keyword evidence="4 5" id="KW-0443">Lipid metabolism</keyword>
<dbReference type="InterPro" id="IPR016035">
    <property type="entry name" value="Acyl_Trfase/lysoPLipase"/>
</dbReference>
<gene>
    <name evidence="8" type="ordered locus">Dret_1244</name>
</gene>
<dbReference type="RefSeq" id="WP_015751679.1">
    <property type="nucleotide sequence ID" value="NC_013223.1"/>
</dbReference>
<keyword evidence="1 5" id="KW-0378">Hydrolase</keyword>
<keyword evidence="9" id="KW-1185">Reference proteome</keyword>
<dbReference type="GO" id="GO:0051536">
    <property type="term" value="F:iron-sulfur cluster binding"/>
    <property type="evidence" value="ECO:0007669"/>
    <property type="project" value="UniProtKB-KW"/>
</dbReference>
<dbReference type="OrthoDB" id="5290098at2"/>
<feature type="short sequence motif" description="GXSXG" evidence="5">
    <location>
        <begin position="84"/>
        <end position="88"/>
    </location>
</feature>
<dbReference type="InterPro" id="IPR006311">
    <property type="entry name" value="TAT_signal"/>
</dbReference>
<dbReference type="PROSITE" id="PS51318">
    <property type="entry name" value="TAT"/>
    <property type="match status" value="1"/>
</dbReference>
<evidence type="ECO:0000256" key="2">
    <source>
        <dbReference type="ARBA" id="ARBA00022963"/>
    </source>
</evidence>
<feature type="active site" description="Nucleophile" evidence="5">
    <location>
        <position position="86"/>
    </location>
</feature>
<dbReference type="Pfam" id="PF01734">
    <property type="entry name" value="Patatin"/>
    <property type="match status" value="1"/>
</dbReference>
<evidence type="ECO:0000259" key="7">
    <source>
        <dbReference type="PROSITE" id="PS51635"/>
    </source>
</evidence>
<dbReference type="AlphaFoldDB" id="C8X1W0"/>
<dbReference type="HOGENOM" id="CLU_047251_0_2_7"/>
<evidence type="ECO:0000256" key="5">
    <source>
        <dbReference type="PROSITE-ProRule" id="PRU01161"/>
    </source>
</evidence>
<dbReference type="KEGG" id="drt:Dret_1244"/>
<dbReference type="SUPFAM" id="SSF52151">
    <property type="entry name" value="FabD/lysophospholipase-like"/>
    <property type="match status" value="1"/>
</dbReference>
<reference evidence="9" key="1">
    <citation type="submission" date="2009-09" db="EMBL/GenBank/DDBJ databases">
        <title>The complete chromosome of Desulfohalobium retbaense DSM 5692.</title>
        <authorList>
            <consortium name="US DOE Joint Genome Institute (JGI-PGF)"/>
            <person name="Lucas S."/>
            <person name="Copeland A."/>
            <person name="Lapidus A."/>
            <person name="Glavina del Rio T."/>
            <person name="Dalin E."/>
            <person name="Tice H."/>
            <person name="Bruce D."/>
            <person name="Goodwin L."/>
            <person name="Pitluck S."/>
            <person name="Kyrpides N."/>
            <person name="Mavromatis K."/>
            <person name="Ivanova N."/>
            <person name="Mikhailova N."/>
            <person name="Munk A.C."/>
            <person name="Brettin T."/>
            <person name="Detter J.C."/>
            <person name="Han C."/>
            <person name="Tapia R."/>
            <person name="Larimer F."/>
            <person name="Land M."/>
            <person name="Hauser L."/>
            <person name="Markowitz V."/>
            <person name="Cheng J.-F."/>
            <person name="Hugenholtz P."/>
            <person name="Woyke T."/>
            <person name="Wu D."/>
            <person name="Spring S."/>
            <person name="Klenk H.-P."/>
            <person name="Eisen J.A."/>
        </authorList>
    </citation>
    <scope>NUCLEOTIDE SEQUENCE [LARGE SCALE GENOMIC DNA]</scope>
    <source>
        <strain evidence="9">DSM 5692</strain>
    </source>
</reference>
<dbReference type="PANTHER" id="PTHR14226:SF76">
    <property type="entry name" value="NTE FAMILY PROTEIN RSSA"/>
    <property type="match status" value="1"/>
</dbReference>
<dbReference type="PROSITE" id="PS51635">
    <property type="entry name" value="PNPLA"/>
    <property type="match status" value="1"/>
</dbReference>
<keyword evidence="3" id="KW-0479">Metal-binding</keyword>
<dbReference type="GO" id="GO:0016042">
    <property type="term" value="P:lipid catabolic process"/>
    <property type="evidence" value="ECO:0007669"/>
    <property type="project" value="UniProtKB-UniRule"/>
</dbReference>
<organism evidence="8 9">
    <name type="scientific">Desulfohalobium retbaense (strain ATCC 49708 / DSM 5692 / JCM 16813 / HR100)</name>
    <dbReference type="NCBI Taxonomy" id="485915"/>
    <lineage>
        <taxon>Bacteria</taxon>
        <taxon>Pseudomonadati</taxon>
        <taxon>Thermodesulfobacteriota</taxon>
        <taxon>Desulfovibrionia</taxon>
        <taxon>Desulfovibrionales</taxon>
        <taxon>Desulfohalobiaceae</taxon>
        <taxon>Desulfohalobium</taxon>
    </lineage>
</organism>
<accession>C8X1W0</accession>
<sequence length="320" mass="34655">MRQMSRRMFLQLCSGLAASGALLQSTIARAVGTGPDTTLSPEEPMSAPKTIGLALGAGGANGLAHIRMLEVFDELGIRPHKIAGSSIGAIIGALYASGLSAKEIGEVVNELVVREEDTWKDVFVNKDIFKWIEFLDPELGQGGLVSSDAFLSFLFKQIRVESFEALTIPLAVVATDFWQRRAVVFDKGLLLSAVQGSMALPGLFTPVRRDGLVLIDGGAVNPVPYDILAPSCEATIAVDVAGKRSPKKDLSFLDTIFNTFQIMQHSIVAEKTSANPPDISIVPDIVDIRALEFYKVDTIYRQAKPAKDQLKRELSALLER</sequence>
<evidence type="ECO:0000256" key="3">
    <source>
        <dbReference type="ARBA" id="ARBA00023014"/>
    </source>
</evidence>
<evidence type="ECO:0000256" key="6">
    <source>
        <dbReference type="SAM" id="SignalP"/>
    </source>
</evidence>
<comment type="caution">
    <text evidence="5">Lacks conserved residue(s) required for the propagation of feature annotation.</text>
</comment>
<keyword evidence="3" id="KW-0411">Iron-sulfur</keyword>
<name>C8X1W0_DESRD</name>
<feature type="short sequence motif" description="DGA/G" evidence="5">
    <location>
        <begin position="216"/>
        <end position="218"/>
    </location>
</feature>
<keyword evidence="6" id="KW-0732">Signal</keyword>
<dbReference type="PANTHER" id="PTHR14226">
    <property type="entry name" value="NEUROPATHY TARGET ESTERASE/SWISS CHEESE D.MELANOGASTER"/>
    <property type="match status" value="1"/>
</dbReference>
<evidence type="ECO:0000256" key="4">
    <source>
        <dbReference type="ARBA" id="ARBA00023098"/>
    </source>
</evidence>
<evidence type="ECO:0000256" key="1">
    <source>
        <dbReference type="ARBA" id="ARBA00022801"/>
    </source>
</evidence>
<dbReference type="EMBL" id="CP001734">
    <property type="protein sequence ID" value="ACV68532.1"/>
    <property type="molecule type" value="Genomic_DNA"/>
</dbReference>
<feature type="active site" description="Proton acceptor" evidence="5">
    <location>
        <position position="216"/>
    </location>
</feature>
<dbReference type="Proteomes" id="UP000001052">
    <property type="component" value="Chromosome"/>
</dbReference>
<feature type="domain" description="PNPLA" evidence="7">
    <location>
        <begin position="53"/>
        <end position="229"/>
    </location>
</feature>
<evidence type="ECO:0000313" key="8">
    <source>
        <dbReference type="EMBL" id="ACV68532.1"/>
    </source>
</evidence>
<dbReference type="InterPro" id="IPR002641">
    <property type="entry name" value="PNPLA_dom"/>
</dbReference>
<evidence type="ECO:0000313" key="9">
    <source>
        <dbReference type="Proteomes" id="UP000001052"/>
    </source>
</evidence>
<keyword evidence="2 5" id="KW-0442">Lipid degradation</keyword>
<dbReference type="InterPro" id="IPR050301">
    <property type="entry name" value="NTE"/>
</dbReference>
<proteinExistence type="predicted"/>
<keyword evidence="3" id="KW-0408">Iron</keyword>
<dbReference type="eggNOG" id="COG1752">
    <property type="taxonomic scope" value="Bacteria"/>
</dbReference>
<reference evidence="8 9" key="2">
    <citation type="journal article" date="2010" name="Stand. Genomic Sci.">
        <title>Complete genome sequence of Desulfohalobium retbaense type strain (HR(100)).</title>
        <authorList>
            <person name="Spring S."/>
            <person name="Nolan M."/>
            <person name="Lapidus A."/>
            <person name="Glavina Del Rio T."/>
            <person name="Copeland A."/>
            <person name="Tice H."/>
            <person name="Cheng J.F."/>
            <person name="Lucas S."/>
            <person name="Land M."/>
            <person name="Chen F."/>
            <person name="Bruce D."/>
            <person name="Goodwin L."/>
            <person name="Pitluck S."/>
            <person name="Ivanova N."/>
            <person name="Mavromatis K."/>
            <person name="Mikhailova N."/>
            <person name="Pati A."/>
            <person name="Chen A."/>
            <person name="Palaniappan K."/>
            <person name="Hauser L."/>
            <person name="Chang Y.J."/>
            <person name="Jeffries C.D."/>
            <person name="Munk C."/>
            <person name="Kiss H."/>
            <person name="Chain P."/>
            <person name="Han C."/>
            <person name="Brettin T."/>
            <person name="Detter J.C."/>
            <person name="Schuler E."/>
            <person name="Goker M."/>
            <person name="Rohde M."/>
            <person name="Bristow J."/>
            <person name="Eisen J.A."/>
            <person name="Markowitz V."/>
            <person name="Hugenholtz P."/>
            <person name="Kyrpides N.C."/>
            <person name="Klenk H.P."/>
        </authorList>
    </citation>
    <scope>NUCLEOTIDE SEQUENCE [LARGE SCALE GENOMIC DNA]</scope>
    <source>
        <strain evidence="8 9">DSM 5692</strain>
    </source>
</reference>
<dbReference type="Gene3D" id="3.40.1090.10">
    <property type="entry name" value="Cytosolic phospholipase A2 catalytic domain"/>
    <property type="match status" value="2"/>
</dbReference>
<protein>
    <submittedName>
        <fullName evidence="8">Patatin</fullName>
    </submittedName>
</protein>
<dbReference type="GO" id="GO:0016787">
    <property type="term" value="F:hydrolase activity"/>
    <property type="evidence" value="ECO:0007669"/>
    <property type="project" value="UniProtKB-UniRule"/>
</dbReference>
<feature type="signal peptide" evidence="6">
    <location>
        <begin position="1"/>
        <end position="30"/>
    </location>
</feature>
<dbReference type="STRING" id="485915.Dret_1244"/>